<protein>
    <recommendedName>
        <fullName evidence="4 5">Dephospho-CoA kinase</fullName>
        <ecNumber evidence="4 5">2.7.1.24</ecNumber>
    </recommendedName>
    <alternativeName>
        <fullName evidence="4">Dephosphocoenzyme A kinase</fullName>
    </alternativeName>
</protein>
<dbReference type="RefSeq" id="WP_219052899.1">
    <property type="nucleotide sequence ID" value="NZ_JAHWDP010000003.1"/>
</dbReference>
<gene>
    <name evidence="4 6" type="primary">coaE</name>
    <name evidence="6" type="ORF">KXJ69_09740</name>
</gene>
<comment type="catalytic activity">
    <reaction evidence="4">
        <text>3'-dephospho-CoA + ATP = ADP + CoA + H(+)</text>
        <dbReference type="Rhea" id="RHEA:18245"/>
        <dbReference type="ChEBI" id="CHEBI:15378"/>
        <dbReference type="ChEBI" id="CHEBI:30616"/>
        <dbReference type="ChEBI" id="CHEBI:57287"/>
        <dbReference type="ChEBI" id="CHEBI:57328"/>
        <dbReference type="ChEBI" id="CHEBI:456216"/>
        <dbReference type="EC" id="2.7.1.24"/>
    </reaction>
</comment>
<keyword evidence="2 4" id="KW-0067">ATP-binding</keyword>
<name>A0A9X1JXR8_9FLAO</name>
<evidence type="ECO:0000313" key="6">
    <source>
        <dbReference type="EMBL" id="MBW2938388.1"/>
    </source>
</evidence>
<dbReference type="PROSITE" id="PS51219">
    <property type="entry name" value="DPCK"/>
    <property type="match status" value="1"/>
</dbReference>
<evidence type="ECO:0000256" key="3">
    <source>
        <dbReference type="ARBA" id="ARBA00022993"/>
    </source>
</evidence>
<dbReference type="EMBL" id="JAHWDP010000003">
    <property type="protein sequence ID" value="MBW2938388.1"/>
    <property type="molecule type" value="Genomic_DNA"/>
</dbReference>
<organism evidence="6 7">
    <name type="scientific">Halomarinibacterium sedimenti</name>
    <dbReference type="NCBI Taxonomy" id="2857106"/>
    <lineage>
        <taxon>Bacteria</taxon>
        <taxon>Pseudomonadati</taxon>
        <taxon>Bacteroidota</taxon>
        <taxon>Flavobacteriia</taxon>
        <taxon>Flavobacteriales</taxon>
        <taxon>Flavobacteriaceae</taxon>
        <taxon>Halomarinibacterium</taxon>
    </lineage>
</organism>
<dbReference type="CDD" id="cd02022">
    <property type="entry name" value="DPCK"/>
    <property type="match status" value="1"/>
</dbReference>
<evidence type="ECO:0000256" key="2">
    <source>
        <dbReference type="ARBA" id="ARBA00022840"/>
    </source>
</evidence>
<dbReference type="PANTHER" id="PTHR10695">
    <property type="entry name" value="DEPHOSPHO-COA KINASE-RELATED"/>
    <property type="match status" value="1"/>
</dbReference>
<evidence type="ECO:0000256" key="4">
    <source>
        <dbReference type="HAMAP-Rule" id="MF_00376"/>
    </source>
</evidence>
<dbReference type="EC" id="2.7.1.24" evidence="4 5"/>
<keyword evidence="4 6" id="KW-0808">Transferase</keyword>
<dbReference type="InterPro" id="IPR001977">
    <property type="entry name" value="Depp_CoAkinase"/>
</dbReference>
<dbReference type="GO" id="GO:0005524">
    <property type="term" value="F:ATP binding"/>
    <property type="evidence" value="ECO:0007669"/>
    <property type="project" value="UniProtKB-UniRule"/>
</dbReference>
<keyword evidence="4 6" id="KW-0418">Kinase</keyword>
<keyword evidence="3 4" id="KW-0173">Coenzyme A biosynthesis</keyword>
<comment type="caution">
    <text evidence="6">The sequence shown here is derived from an EMBL/GenBank/DDBJ whole genome shotgun (WGS) entry which is preliminary data.</text>
</comment>
<sequence>MKIVGLTGGIGSGKSTVAGFFKELGVPVYIADVEAKRITNTSKIVRRKVIALLGEKSFGTEGLNRSFVAKKIFNDKELLNQVNNIIHPKVRQHFARWVKKQKGHYCIKEAAILFESGGHTQCDYIILVTAPESIRVERILKRDPITRKEVQSRMDNQWPDEKKIPLASFVIENTNLAETKKQVKDIHHRILKG</sequence>
<evidence type="ECO:0000313" key="7">
    <source>
        <dbReference type="Proteomes" id="UP001138686"/>
    </source>
</evidence>
<dbReference type="GO" id="GO:0004140">
    <property type="term" value="F:dephospho-CoA kinase activity"/>
    <property type="evidence" value="ECO:0007669"/>
    <property type="project" value="UniProtKB-UniRule"/>
</dbReference>
<evidence type="ECO:0000256" key="5">
    <source>
        <dbReference type="NCBIfam" id="TIGR00152"/>
    </source>
</evidence>
<dbReference type="GO" id="GO:0005737">
    <property type="term" value="C:cytoplasm"/>
    <property type="evidence" value="ECO:0007669"/>
    <property type="project" value="UniProtKB-SubCell"/>
</dbReference>
<comment type="pathway">
    <text evidence="4">Cofactor biosynthesis; coenzyme A biosynthesis; CoA from (R)-pantothenate: step 5/5.</text>
</comment>
<feature type="binding site" evidence="4">
    <location>
        <begin position="11"/>
        <end position="16"/>
    </location>
    <ligand>
        <name>ATP</name>
        <dbReference type="ChEBI" id="CHEBI:30616"/>
    </ligand>
</feature>
<evidence type="ECO:0000256" key="1">
    <source>
        <dbReference type="ARBA" id="ARBA00022741"/>
    </source>
</evidence>
<dbReference type="Pfam" id="PF01121">
    <property type="entry name" value="CoaE"/>
    <property type="match status" value="1"/>
</dbReference>
<comment type="subcellular location">
    <subcellularLocation>
        <location evidence="4">Cytoplasm</location>
    </subcellularLocation>
</comment>
<dbReference type="Proteomes" id="UP001138686">
    <property type="component" value="Unassembled WGS sequence"/>
</dbReference>
<proteinExistence type="inferred from homology"/>
<keyword evidence="1 4" id="KW-0547">Nucleotide-binding</keyword>
<keyword evidence="7" id="KW-1185">Reference proteome</keyword>
<dbReference type="GO" id="GO:0015937">
    <property type="term" value="P:coenzyme A biosynthetic process"/>
    <property type="evidence" value="ECO:0007669"/>
    <property type="project" value="UniProtKB-UniRule"/>
</dbReference>
<dbReference type="AlphaFoldDB" id="A0A9X1JXR8"/>
<dbReference type="NCBIfam" id="TIGR00152">
    <property type="entry name" value="dephospho-CoA kinase"/>
    <property type="match status" value="1"/>
</dbReference>
<accession>A0A9X1JXR8</accession>
<comment type="function">
    <text evidence="4">Catalyzes the phosphorylation of the 3'-hydroxyl group of dephosphocoenzyme A to form coenzyme A.</text>
</comment>
<dbReference type="HAMAP" id="MF_00376">
    <property type="entry name" value="Dephospho_CoA_kinase"/>
    <property type="match status" value="1"/>
</dbReference>
<dbReference type="PANTHER" id="PTHR10695:SF46">
    <property type="entry name" value="BIFUNCTIONAL COENZYME A SYNTHASE-RELATED"/>
    <property type="match status" value="1"/>
</dbReference>
<reference evidence="6" key="1">
    <citation type="submission" date="2021-07" db="EMBL/GenBank/DDBJ databases">
        <title>Aureisphaera sp. CAU 1614 isolated from sea sediment.</title>
        <authorList>
            <person name="Kim W."/>
        </authorList>
    </citation>
    <scope>NUCLEOTIDE SEQUENCE</scope>
    <source>
        <strain evidence="6">CAU 1614</strain>
    </source>
</reference>
<comment type="similarity">
    <text evidence="4">Belongs to the CoaE family.</text>
</comment>
<keyword evidence="4" id="KW-0963">Cytoplasm</keyword>